<evidence type="ECO:0000313" key="3">
    <source>
        <dbReference type="Proteomes" id="UP000244336"/>
    </source>
</evidence>
<protein>
    <submittedName>
        <fullName evidence="2">Uncharacterized protein</fullName>
    </submittedName>
</protein>
<dbReference type="Proteomes" id="UP000244336">
    <property type="component" value="Chromosome 3"/>
</dbReference>
<evidence type="ECO:0000256" key="1">
    <source>
        <dbReference type="SAM" id="MobiDB-lite"/>
    </source>
</evidence>
<dbReference type="Gramene" id="PUZ65814">
    <property type="protein sequence ID" value="PUZ65814"/>
    <property type="gene ID" value="GQ55_3G255700"/>
</dbReference>
<keyword evidence="3" id="KW-1185">Reference proteome</keyword>
<evidence type="ECO:0000313" key="2">
    <source>
        <dbReference type="EMBL" id="PUZ65814.1"/>
    </source>
</evidence>
<feature type="compositionally biased region" description="Gly residues" evidence="1">
    <location>
        <begin position="162"/>
        <end position="177"/>
    </location>
</feature>
<gene>
    <name evidence="2" type="ORF">GQ55_3G255700</name>
</gene>
<accession>A0A2T7EDB6</accession>
<dbReference type="EMBL" id="CM009751">
    <property type="protein sequence ID" value="PUZ65814.1"/>
    <property type="molecule type" value="Genomic_DNA"/>
</dbReference>
<feature type="compositionally biased region" description="Basic and acidic residues" evidence="1">
    <location>
        <begin position="144"/>
        <end position="160"/>
    </location>
</feature>
<feature type="compositionally biased region" description="Basic residues" evidence="1">
    <location>
        <begin position="117"/>
        <end position="143"/>
    </location>
</feature>
<name>A0A2T7EDB6_9POAL</name>
<organism evidence="2 3">
    <name type="scientific">Panicum hallii var. hallii</name>
    <dbReference type="NCBI Taxonomy" id="1504633"/>
    <lineage>
        <taxon>Eukaryota</taxon>
        <taxon>Viridiplantae</taxon>
        <taxon>Streptophyta</taxon>
        <taxon>Embryophyta</taxon>
        <taxon>Tracheophyta</taxon>
        <taxon>Spermatophyta</taxon>
        <taxon>Magnoliopsida</taxon>
        <taxon>Liliopsida</taxon>
        <taxon>Poales</taxon>
        <taxon>Poaceae</taxon>
        <taxon>PACMAD clade</taxon>
        <taxon>Panicoideae</taxon>
        <taxon>Panicodae</taxon>
        <taxon>Paniceae</taxon>
        <taxon>Panicinae</taxon>
        <taxon>Panicum</taxon>
        <taxon>Panicum sect. Panicum</taxon>
    </lineage>
</organism>
<proteinExistence type="predicted"/>
<reference evidence="2 3" key="1">
    <citation type="submission" date="2018-04" db="EMBL/GenBank/DDBJ databases">
        <title>WGS assembly of Panicum hallii var. hallii HAL2.</title>
        <authorList>
            <person name="Lovell J."/>
            <person name="Jenkins J."/>
            <person name="Lowry D."/>
            <person name="Mamidi S."/>
            <person name="Sreedasyam A."/>
            <person name="Weng X."/>
            <person name="Barry K."/>
            <person name="Bonette J."/>
            <person name="Campitelli B."/>
            <person name="Daum C."/>
            <person name="Gordon S."/>
            <person name="Gould B."/>
            <person name="Lipzen A."/>
            <person name="MacQueen A."/>
            <person name="Palacio-Mejia J."/>
            <person name="Plott C."/>
            <person name="Shakirov E."/>
            <person name="Shu S."/>
            <person name="Yoshinaga Y."/>
            <person name="Zane M."/>
            <person name="Rokhsar D."/>
            <person name="Grimwood J."/>
            <person name="Schmutz J."/>
            <person name="Juenger T."/>
        </authorList>
    </citation>
    <scope>NUCLEOTIDE SEQUENCE [LARGE SCALE GENOMIC DNA]</scope>
    <source>
        <strain evidence="3">cv. HAL2</strain>
    </source>
</reference>
<dbReference type="AlphaFoldDB" id="A0A2T7EDB6"/>
<feature type="region of interest" description="Disordered" evidence="1">
    <location>
        <begin position="108"/>
        <end position="195"/>
    </location>
</feature>
<sequence>MLDRWGPRRGRHDNVQRVRGQARPARVRLWPSAAWLRRGRAGCRAARLAAARPGWLAADAAGCSAAGRGCGLVRRDRAGWRPARLAAARPGEAVAWLGVAGCRGIEEAQGRKEGGRKGKRKREKRQRKGGREKRKGRKKGRGKRERELRRRLRVGHEHGSGRPRGAGCDGGERGLVGGRFRRDGGDAGKTGIKPG</sequence>